<dbReference type="PANTHER" id="PTHR43317">
    <property type="entry name" value="THERMOSPERMINE SYNTHASE ACAULIS5"/>
    <property type="match status" value="1"/>
</dbReference>
<keyword evidence="1" id="KW-0620">Polyamine biosynthesis</keyword>
<dbReference type="InterPro" id="IPR029063">
    <property type="entry name" value="SAM-dependent_MTases_sf"/>
</dbReference>
<accession>A0A8H3GGI5</accession>
<dbReference type="Pfam" id="PF01564">
    <property type="entry name" value="Spermine_synth"/>
    <property type="match status" value="1"/>
</dbReference>
<keyword evidence="3" id="KW-0472">Membrane</keyword>
<comment type="caution">
    <text evidence="4">The sequence shown here is derived from an EMBL/GenBank/DDBJ whole genome shotgun (WGS) entry which is preliminary data.</text>
</comment>
<reference evidence="4" key="1">
    <citation type="submission" date="2021-01" db="EMBL/GenBank/DDBJ databases">
        <authorList>
            <person name="Kaushik A."/>
        </authorList>
    </citation>
    <scope>NUCLEOTIDE SEQUENCE</scope>
    <source>
        <strain evidence="4">AG1-1C</strain>
    </source>
</reference>
<proteinExistence type="predicted"/>
<dbReference type="AlphaFoldDB" id="A0A8H3GGI5"/>
<feature type="region of interest" description="Disordered" evidence="2">
    <location>
        <begin position="1"/>
        <end position="44"/>
    </location>
</feature>
<evidence type="ECO:0000313" key="4">
    <source>
        <dbReference type="EMBL" id="CAE6448147.1"/>
    </source>
</evidence>
<evidence type="ECO:0000256" key="1">
    <source>
        <dbReference type="ARBA" id="ARBA00023115"/>
    </source>
</evidence>
<name>A0A8H3GGI5_9AGAM</name>
<evidence type="ECO:0000256" key="2">
    <source>
        <dbReference type="SAM" id="MobiDB-lite"/>
    </source>
</evidence>
<sequence length="648" mass="69999">MPPKVSKRAASSSQNTPSKSSAGNSGSTSQAAKPTNSSANDPTGPKKSFLEMTQIVAKCIALALGLTLASISFQEVLHPLYGSIATSFHYRKLALVSSMASLLVGLTGLDEKGALVGIATFLAGSPLAALWIGSWTARFGSAIWGPVVTQLFIAAPVWSLSAFLLSRWMTSLSAQVSNSPAVSPPVVAFQLWTLVGALEPVVFAQIHTRIRPTSVLIHLSSAAAISSAISYISYLNQYTTVTPSTGTPRLPPTTWRSYLPLAIPLLLAQASKRTSPHVIPTEPWTSTNGNVRVLARTDSTTGVVVVAENLISKFRYLRCDHSLLGGMWIAGSRSPLNNHGLGDSIYTAFVLQEAIRIVDRPGSREEQDRSLIIGLGVGVAAGALQSHGSSVTVVEIDPAVYTYAREYFGLPEPNGGVFLEDARGWVDRRAKTVSDGHYTETGNATQILQGTASTTEDLFDYIIHDCFSGGSVPTFLFSAGFFEGVKRLLKTDGVLAVNFAGKLGSDPAHAILNTLLSVFEGCRVFHDKVIYDPGKEPEAGEHDDFLNMVYFCSNAPALKFRDPLEKDFLGSFLRQHILTTMDRREVTFARIRGNSTAPAGKPLPNVEGEAQWVLRDGDERLGEWQKATGLEHWTVMRHVMADDIWESY</sequence>
<feature type="compositionally biased region" description="Low complexity" evidence="2">
    <location>
        <begin position="18"/>
        <end position="32"/>
    </location>
</feature>
<feature type="transmembrane region" description="Helical" evidence="3">
    <location>
        <begin position="143"/>
        <end position="165"/>
    </location>
</feature>
<dbReference type="CDD" id="cd02440">
    <property type="entry name" value="AdoMet_MTases"/>
    <property type="match status" value="1"/>
</dbReference>
<dbReference type="Gene3D" id="3.40.50.150">
    <property type="entry name" value="Vaccinia Virus protein VP39"/>
    <property type="match status" value="1"/>
</dbReference>
<dbReference type="GO" id="GO:0006596">
    <property type="term" value="P:polyamine biosynthetic process"/>
    <property type="evidence" value="ECO:0007669"/>
    <property type="project" value="UniProtKB-KW"/>
</dbReference>
<evidence type="ECO:0000256" key="3">
    <source>
        <dbReference type="SAM" id="Phobius"/>
    </source>
</evidence>
<dbReference type="PANTHER" id="PTHR43317:SF1">
    <property type="entry name" value="THERMOSPERMINE SYNTHASE ACAULIS5"/>
    <property type="match status" value="1"/>
</dbReference>
<feature type="transmembrane region" description="Helical" evidence="3">
    <location>
        <begin position="55"/>
        <end position="73"/>
    </location>
</feature>
<evidence type="ECO:0008006" key="6">
    <source>
        <dbReference type="Google" id="ProtNLM"/>
    </source>
</evidence>
<keyword evidence="3" id="KW-1133">Transmembrane helix</keyword>
<gene>
    <name evidence="4" type="ORF">RDB_LOCUS141236</name>
</gene>
<organism evidence="4 5">
    <name type="scientific">Rhizoctonia solani</name>
    <dbReference type="NCBI Taxonomy" id="456999"/>
    <lineage>
        <taxon>Eukaryota</taxon>
        <taxon>Fungi</taxon>
        <taxon>Dikarya</taxon>
        <taxon>Basidiomycota</taxon>
        <taxon>Agaricomycotina</taxon>
        <taxon>Agaricomycetes</taxon>
        <taxon>Cantharellales</taxon>
        <taxon>Ceratobasidiaceae</taxon>
        <taxon>Rhizoctonia</taxon>
    </lineage>
</organism>
<dbReference type="EMBL" id="CAJMWS010000502">
    <property type="protein sequence ID" value="CAE6448147.1"/>
    <property type="molecule type" value="Genomic_DNA"/>
</dbReference>
<feature type="transmembrane region" description="Helical" evidence="3">
    <location>
        <begin position="116"/>
        <end position="137"/>
    </location>
</feature>
<protein>
    <recommendedName>
        <fullName evidence="6">Spermine/spermidine synthase</fullName>
    </recommendedName>
</protein>
<dbReference type="SUPFAM" id="SSF53335">
    <property type="entry name" value="S-adenosyl-L-methionine-dependent methyltransferases"/>
    <property type="match status" value="1"/>
</dbReference>
<keyword evidence="3" id="KW-0812">Transmembrane</keyword>
<dbReference type="Proteomes" id="UP000663846">
    <property type="component" value="Unassembled WGS sequence"/>
</dbReference>
<evidence type="ECO:0000313" key="5">
    <source>
        <dbReference type="Proteomes" id="UP000663846"/>
    </source>
</evidence>